<dbReference type="Gene3D" id="3.40.50.300">
    <property type="entry name" value="P-loop containing nucleotide triphosphate hydrolases"/>
    <property type="match status" value="2"/>
</dbReference>
<dbReference type="GO" id="GO:0016887">
    <property type="term" value="F:ATP hydrolysis activity"/>
    <property type="evidence" value="ECO:0007669"/>
    <property type="project" value="InterPro"/>
</dbReference>
<feature type="coiled-coil region" evidence="1">
    <location>
        <begin position="472"/>
        <end position="499"/>
    </location>
</feature>
<dbReference type="PANTHER" id="PTHR32182:SF22">
    <property type="entry name" value="ATP-DEPENDENT ENDONUCLEASE, OLD FAMILY-RELATED"/>
    <property type="match status" value="1"/>
</dbReference>
<evidence type="ECO:0000313" key="4">
    <source>
        <dbReference type="EMBL" id="OIR05488.1"/>
    </source>
</evidence>
<dbReference type="Pfam" id="PF13476">
    <property type="entry name" value="AAA_23"/>
    <property type="match status" value="1"/>
</dbReference>
<comment type="caution">
    <text evidence="4">The sequence shown here is derived from an EMBL/GenBank/DDBJ whole genome shotgun (WGS) entry which is preliminary data.</text>
</comment>
<feature type="compositionally biased region" description="Basic and acidic residues" evidence="2">
    <location>
        <begin position="1"/>
        <end position="30"/>
    </location>
</feature>
<evidence type="ECO:0000259" key="3">
    <source>
        <dbReference type="Pfam" id="PF13476"/>
    </source>
</evidence>
<dbReference type="SUPFAM" id="SSF89550">
    <property type="entry name" value="PHP domain-like"/>
    <property type="match status" value="1"/>
</dbReference>
<feature type="coiled-coil region" evidence="1">
    <location>
        <begin position="612"/>
        <end position="673"/>
    </location>
</feature>
<protein>
    <recommendedName>
        <fullName evidence="3">Rad50/SbcC-type AAA domain-containing protein</fullName>
    </recommendedName>
</protein>
<feature type="region of interest" description="Disordered" evidence="2">
    <location>
        <begin position="1"/>
        <end position="38"/>
    </location>
</feature>
<proteinExistence type="predicted"/>
<sequence>MSIRGAEFRKSDLQVHSPRDAGWDGARPEDGLTAPNSTQIQNARETYCRSFIGKCISEDLRAVAITDHHEGIYAYIAIQTKVAMEQTSGPIDLWIFPGMEITCKDSCQALVLFDADLPQVLFEKARGKLGLPAECGVNNAKGIQVEPLAKNIEEVQPLLDSDGELHGRFIVLPHVKPSGHKTVLREGFHMRFKDMPYVGGYMDKCYPHQLKPGDRRILEGEIPAWSSEKRGVISTSDARHADFRDIGKHASWIKLATPTAESIRQAMLAPDSRIRHDDPKLPSVVISSITVTGSKYLGDGTYSFNQQMNSIIGGRGAGKSTLLEYVRFALGCSALDNVAPTASNATTRLSEILEGTLDPNFGTITLDILLNGAAVKVIRQMSKRSVITVHADGTDTLSTVDDVRTLIPTQQYRQGELSDLAHGDAEKRLLDLITGQAKQRLSEVEAKLKKNAQGLSEFLAKAVRLSAARQSRSHAETHIKLLRAQIDNLKKQISTAGQAPTPAVESHDKYLRQQAALTSTRATLTKGLAQIQKGLDDFIKEISQVSADQPLFDDSAEMKKVFDSLTISPDSQLNILNSHKSQITMWFGNQILQLEKAEAEWNPKFQQHLIEYEEQKKTLAGKQSVIESLEQLSSQERDATKQHEIAVNEEAELRDADAQLNTLRTERTSLQSELTSIVSDQLIRIEQASSGLANGKLAVEPDTTNVLDAITKAFSLPQMREARLQAILKTVIDAENKSTKWKEIQDEMLELLKWKEGAPTEKGTPPLTPILQSVLEDSFMERLREHISIDRVSLLLITIIRPRADIFHVRGGTQIEFRKASQGEQAATLLNILMNQSNGPLIIDQPEEDLDNKIINEIIRTISKSKDERQLILATHNANIVVNGDSENVIEIALGKQKSAGAIDEQDVRLSITDTMEGGKDAFELRRKKYNF</sequence>
<name>A0A1J5SN99_9ZZZZ</name>
<dbReference type="InterPro" id="IPR027417">
    <property type="entry name" value="P-loop_NTPase"/>
</dbReference>
<accession>A0A1J5SN99</accession>
<dbReference type="GO" id="GO:0005524">
    <property type="term" value="F:ATP binding"/>
    <property type="evidence" value="ECO:0007669"/>
    <property type="project" value="InterPro"/>
</dbReference>
<dbReference type="InterPro" id="IPR016195">
    <property type="entry name" value="Pol/histidinol_Pase-like"/>
</dbReference>
<evidence type="ECO:0000256" key="2">
    <source>
        <dbReference type="SAM" id="MobiDB-lite"/>
    </source>
</evidence>
<dbReference type="EMBL" id="MLJW01000049">
    <property type="protein sequence ID" value="OIR05488.1"/>
    <property type="molecule type" value="Genomic_DNA"/>
</dbReference>
<dbReference type="InterPro" id="IPR054787">
    <property type="entry name" value="TrlF_ATPase"/>
</dbReference>
<dbReference type="NCBIfam" id="NF045780">
    <property type="entry name" value="TrlF_fam_ATP"/>
    <property type="match status" value="1"/>
</dbReference>
<organism evidence="4">
    <name type="scientific">mine drainage metagenome</name>
    <dbReference type="NCBI Taxonomy" id="410659"/>
    <lineage>
        <taxon>unclassified sequences</taxon>
        <taxon>metagenomes</taxon>
        <taxon>ecological metagenomes</taxon>
    </lineage>
</organism>
<evidence type="ECO:0000256" key="1">
    <source>
        <dbReference type="SAM" id="Coils"/>
    </source>
</evidence>
<dbReference type="SUPFAM" id="SSF52540">
    <property type="entry name" value="P-loop containing nucleoside triphosphate hydrolases"/>
    <property type="match status" value="1"/>
</dbReference>
<dbReference type="InterPro" id="IPR038729">
    <property type="entry name" value="Rad50/SbcC_AAA"/>
</dbReference>
<gene>
    <name evidence="4" type="ORF">GALL_122310</name>
</gene>
<feature type="domain" description="Rad50/SbcC-type AAA" evidence="3">
    <location>
        <begin position="290"/>
        <end position="493"/>
    </location>
</feature>
<dbReference type="GO" id="GO:0006302">
    <property type="term" value="P:double-strand break repair"/>
    <property type="evidence" value="ECO:0007669"/>
    <property type="project" value="InterPro"/>
</dbReference>
<dbReference type="Gene3D" id="3.20.20.140">
    <property type="entry name" value="Metal-dependent hydrolases"/>
    <property type="match status" value="1"/>
</dbReference>
<reference evidence="4" key="1">
    <citation type="submission" date="2016-10" db="EMBL/GenBank/DDBJ databases">
        <title>Sequence of Gallionella enrichment culture.</title>
        <authorList>
            <person name="Poehlein A."/>
            <person name="Muehling M."/>
            <person name="Daniel R."/>
        </authorList>
    </citation>
    <scope>NUCLEOTIDE SEQUENCE</scope>
</reference>
<dbReference type="PANTHER" id="PTHR32182">
    <property type="entry name" value="DNA REPLICATION AND REPAIR PROTEIN RECF"/>
    <property type="match status" value="1"/>
</dbReference>
<keyword evidence="1" id="KW-0175">Coiled coil</keyword>
<dbReference type="AlphaFoldDB" id="A0A1J5SN99"/>
<dbReference type="GO" id="GO:0000731">
    <property type="term" value="P:DNA synthesis involved in DNA repair"/>
    <property type="evidence" value="ECO:0007669"/>
    <property type="project" value="TreeGrafter"/>
</dbReference>